<dbReference type="EMBL" id="BAAALF010000041">
    <property type="protein sequence ID" value="GAA1237113.1"/>
    <property type="molecule type" value="Genomic_DNA"/>
</dbReference>
<dbReference type="Gene3D" id="3.90.550.10">
    <property type="entry name" value="Spore Coat Polysaccharide Biosynthesis Protein SpsA, Chain A"/>
    <property type="match status" value="1"/>
</dbReference>
<evidence type="ECO:0000256" key="3">
    <source>
        <dbReference type="ARBA" id="ARBA00022679"/>
    </source>
</evidence>
<feature type="domain" description="Glycosyltransferase 2-like" evidence="4">
    <location>
        <begin position="7"/>
        <end position="174"/>
    </location>
</feature>
<evidence type="ECO:0000256" key="1">
    <source>
        <dbReference type="ARBA" id="ARBA00006739"/>
    </source>
</evidence>
<dbReference type="InterPro" id="IPR039528">
    <property type="entry name" value="DPM1-like"/>
</dbReference>
<accession>A0ABN1W6D5</accession>
<dbReference type="CDD" id="cd06442">
    <property type="entry name" value="DPM1_like"/>
    <property type="match status" value="1"/>
</dbReference>
<reference evidence="5 6" key="1">
    <citation type="journal article" date="2019" name="Int. J. Syst. Evol. Microbiol.">
        <title>The Global Catalogue of Microorganisms (GCM) 10K type strain sequencing project: providing services to taxonomists for standard genome sequencing and annotation.</title>
        <authorList>
            <consortium name="The Broad Institute Genomics Platform"/>
            <consortium name="The Broad Institute Genome Sequencing Center for Infectious Disease"/>
            <person name="Wu L."/>
            <person name="Ma J."/>
        </authorList>
    </citation>
    <scope>NUCLEOTIDE SEQUENCE [LARGE SCALE GENOMIC DNA]</scope>
    <source>
        <strain evidence="5 6">JCM 13004</strain>
    </source>
</reference>
<sequence>MTENTVVVIPTYNEVENLPRIVEAILGLGLADLGVLVVDDGSPDGTGEVADKLAGQHPGVVTVLHRTTKDGLGRAYQAGIAQALAQGARRVVQMDADFSHPPTALSPMIEAADRGAGLVIGSRYTPGGSLDDAWGLHRRLLSQWANLYVRTILRVPAADITAGFNLWSREAIEAVGLARIESNGYSFQVEMKYLAARAGVRIAEVPIRFAQRVAGTSKMSLTTQLESAWMPWRLRAKHRGGVQGPAA</sequence>
<dbReference type="Pfam" id="PF00535">
    <property type="entry name" value="Glycos_transf_2"/>
    <property type="match status" value="1"/>
</dbReference>
<gene>
    <name evidence="5" type="ORF">GCM10009665_29040</name>
</gene>
<evidence type="ECO:0000313" key="6">
    <source>
        <dbReference type="Proteomes" id="UP001500037"/>
    </source>
</evidence>
<dbReference type="InterPro" id="IPR001173">
    <property type="entry name" value="Glyco_trans_2-like"/>
</dbReference>
<evidence type="ECO:0000313" key="5">
    <source>
        <dbReference type="EMBL" id="GAA1237113.1"/>
    </source>
</evidence>
<dbReference type="RefSeq" id="WP_344441935.1">
    <property type="nucleotide sequence ID" value="NZ_BAAALF010000041.1"/>
</dbReference>
<organism evidence="5 6">
    <name type="scientific">Kitasatospora nipponensis</name>
    <dbReference type="NCBI Taxonomy" id="258049"/>
    <lineage>
        <taxon>Bacteria</taxon>
        <taxon>Bacillati</taxon>
        <taxon>Actinomycetota</taxon>
        <taxon>Actinomycetes</taxon>
        <taxon>Kitasatosporales</taxon>
        <taxon>Streptomycetaceae</taxon>
        <taxon>Kitasatospora</taxon>
    </lineage>
</organism>
<keyword evidence="2" id="KW-0328">Glycosyltransferase</keyword>
<proteinExistence type="inferred from homology"/>
<comment type="caution">
    <text evidence="5">The sequence shown here is derived from an EMBL/GenBank/DDBJ whole genome shotgun (WGS) entry which is preliminary data.</text>
</comment>
<comment type="similarity">
    <text evidence="1">Belongs to the glycosyltransferase 2 family.</text>
</comment>
<evidence type="ECO:0000256" key="2">
    <source>
        <dbReference type="ARBA" id="ARBA00022676"/>
    </source>
</evidence>
<dbReference type="PANTHER" id="PTHR43398:SF1">
    <property type="entry name" value="DOLICHOL-PHOSPHATE MANNOSYLTRANSFERASE SUBUNIT 1"/>
    <property type="match status" value="1"/>
</dbReference>
<dbReference type="SUPFAM" id="SSF53448">
    <property type="entry name" value="Nucleotide-diphospho-sugar transferases"/>
    <property type="match status" value="1"/>
</dbReference>
<keyword evidence="3" id="KW-0808">Transferase</keyword>
<keyword evidence="6" id="KW-1185">Reference proteome</keyword>
<dbReference type="PANTHER" id="PTHR43398">
    <property type="entry name" value="DOLICHOL-PHOSPHATE MANNOSYLTRANSFERASE SUBUNIT 1"/>
    <property type="match status" value="1"/>
</dbReference>
<name>A0ABN1W6D5_9ACTN</name>
<dbReference type="InterPro" id="IPR029044">
    <property type="entry name" value="Nucleotide-diphossugar_trans"/>
</dbReference>
<dbReference type="Proteomes" id="UP001500037">
    <property type="component" value="Unassembled WGS sequence"/>
</dbReference>
<protein>
    <submittedName>
        <fullName evidence="5">Polyprenol monophosphomannose synthase</fullName>
    </submittedName>
</protein>
<evidence type="ECO:0000259" key="4">
    <source>
        <dbReference type="Pfam" id="PF00535"/>
    </source>
</evidence>